<reference evidence="6 7" key="1">
    <citation type="submission" date="2017-02" db="EMBL/GenBank/DDBJ databases">
        <title>isolation and characterization of a novel temperate virus Aeropyrum globular virus 1 infecting hyperthermophilic archaeon Aeropyrum.</title>
        <authorList>
            <person name="Yumiya M."/>
            <person name="Yoshida T."/>
            <person name="Sako Y."/>
        </authorList>
    </citation>
    <scope>NUCLEOTIDE SEQUENCE [LARGE SCALE GENOMIC DNA]</scope>
    <source>
        <strain evidence="6 7">YK1-12-2013</strain>
    </source>
</reference>
<dbReference type="Pfam" id="PF00420">
    <property type="entry name" value="Oxidored_q2"/>
    <property type="match status" value="1"/>
</dbReference>
<evidence type="ECO:0000256" key="1">
    <source>
        <dbReference type="ARBA" id="ARBA00004141"/>
    </source>
</evidence>
<keyword evidence="2 5" id="KW-0812">Transmembrane</keyword>
<dbReference type="Gene3D" id="1.10.287.3510">
    <property type="match status" value="1"/>
</dbReference>
<proteinExistence type="predicted"/>
<feature type="transmembrane region" description="Helical" evidence="5">
    <location>
        <begin position="65"/>
        <end position="86"/>
    </location>
</feature>
<dbReference type="GO" id="GO:0016020">
    <property type="term" value="C:membrane"/>
    <property type="evidence" value="ECO:0007669"/>
    <property type="project" value="UniProtKB-SubCell"/>
</dbReference>
<dbReference type="Proteomes" id="UP000291213">
    <property type="component" value="Unassembled WGS sequence"/>
</dbReference>
<evidence type="ECO:0000256" key="4">
    <source>
        <dbReference type="ARBA" id="ARBA00023136"/>
    </source>
</evidence>
<evidence type="ECO:0000256" key="2">
    <source>
        <dbReference type="ARBA" id="ARBA00022692"/>
    </source>
</evidence>
<evidence type="ECO:0000256" key="3">
    <source>
        <dbReference type="ARBA" id="ARBA00022989"/>
    </source>
</evidence>
<dbReference type="EMBL" id="BDMD01000039">
    <property type="protein sequence ID" value="GBF09041.1"/>
    <property type="molecule type" value="Genomic_DNA"/>
</dbReference>
<dbReference type="RefSeq" id="WP_131160052.1">
    <property type="nucleotide sequence ID" value="NZ_BDMD01000039.1"/>
</dbReference>
<sequence length="102" mass="10599">MVDAALSQVVVLLAAVLAAIGSYGLAGSRNLVRQLISAEVLFNAFLLIVILVLSKSSLAANVLGIMLVIVVSGEIIVVVALVAALYRRLGTLETLPLEEEGV</sequence>
<dbReference type="AlphaFoldDB" id="A0A401H9C5"/>
<dbReference type="InterPro" id="IPR039428">
    <property type="entry name" value="NUOK/Mnh_C1-like"/>
</dbReference>
<organism evidence="6 7">
    <name type="scientific">Aeropyrum pernix</name>
    <dbReference type="NCBI Taxonomy" id="56636"/>
    <lineage>
        <taxon>Archaea</taxon>
        <taxon>Thermoproteota</taxon>
        <taxon>Thermoprotei</taxon>
        <taxon>Desulfurococcales</taxon>
        <taxon>Desulfurococcaceae</taxon>
        <taxon>Aeropyrum</taxon>
    </lineage>
</organism>
<keyword evidence="4 5" id="KW-0472">Membrane</keyword>
<gene>
    <name evidence="6" type="ORF">apy_07660</name>
</gene>
<keyword evidence="3 5" id="KW-1133">Transmembrane helix</keyword>
<evidence type="ECO:0000313" key="6">
    <source>
        <dbReference type="EMBL" id="GBF09041.1"/>
    </source>
</evidence>
<evidence type="ECO:0000313" key="7">
    <source>
        <dbReference type="Proteomes" id="UP000291213"/>
    </source>
</evidence>
<accession>A0A401H9C5</accession>
<comment type="subcellular location">
    <subcellularLocation>
        <location evidence="1">Membrane</location>
        <topology evidence="1">Multi-pass membrane protein</topology>
    </subcellularLocation>
</comment>
<comment type="caution">
    <text evidence="6">The sequence shown here is derived from an EMBL/GenBank/DDBJ whole genome shotgun (WGS) entry which is preliminary data.</text>
</comment>
<name>A0A401H9C5_AERPX</name>
<feature type="transmembrane region" description="Helical" evidence="5">
    <location>
        <begin position="34"/>
        <end position="53"/>
    </location>
</feature>
<evidence type="ECO:0000256" key="5">
    <source>
        <dbReference type="SAM" id="Phobius"/>
    </source>
</evidence>
<protein>
    <submittedName>
        <fullName evidence="6">NuoK-like protein</fullName>
    </submittedName>
</protein>